<dbReference type="PANTHER" id="PTHR16160:SF12">
    <property type="entry name" value="FERMITIN FAMILY HOMOLOG 1"/>
    <property type="match status" value="1"/>
</dbReference>
<name>A0AAD1RHV0_PELCU</name>
<evidence type="ECO:0000256" key="1">
    <source>
        <dbReference type="ARBA" id="ARBA00008052"/>
    </source>
</evidence>
<dbReference type="InterPro" id="IPR037843">
    <property type="entry name" value="Kindlin/fermitin"/>
</dbReference>
<keyword evidence="5" id="KW-1185">Reference proteome</keyword>
<sequence>MTHIAAVGPASWELCVTVDHQNEKENEGLKIRVSGDLHIGGVMFKLVEKIGVARDWSDYALWWEQKNCWLLKTHWTLDKYGVQADAKLFFTPQHKLLRLRLPNMKTVRLKVSFSALVFKAVTEICKMLNIRRPEELSLLRPLEDSVKKKKKKDNKETLLEEVINLDNSHNNSGSLASPGLYSKTMTPMYDPVNGTPASATVTWFTDSPLAEQNCNMLAVSQPNCSPEILCQMYQPRTLVDKAKLNSGWLDSSRSLMEQNIQEDDLLFLRFKYFSFFDLNPKYDAVRINQLFEQARWAILLGEIDCTEEEMLMFAALQYHISKLSLSAEAFELTADGETDEIDAALSNLEVALEGGKLDKILEDITDIPKLADNLKLFRPKKLTLKAYKQYWFVFKDISISYFKSKEAGHGEPIEKLNLRGCEIVPDVNVSQRRFGIKLLIPFAEGMNELHLRCENETQYAKWMAACILASKGKTMADSSYRPEVQSILSFLKMKNRNNTSQVPTDMETVDMKPECFVSPKYSKKYKSKQLASRILEVQQNIAQIPLIEAKLRFIQAWQSLPEFGLAYYLVCREQER</sequence>
<comment type="similarity">
    <text evidence="1">Belongs to the kindlin family.</text>
</comment>
<evidence type="ECO:0000256" key="2">
    <source>
        <dbReference type="ARBA" id="ARBA00022889"/>
    </source>
</evidence>
<evidence type="ECO:0000313" key="5">
    <source>
        <dbReference type="Proteomes" id="UP001295444"/>
    </source>
</evidence>
<dbReference type="InterPro" id="IPR011993">
    <property type="entry name" value="PH-like_dom_sf"/>
</dbReference>
<dbReference type="SUPFAM" id="SSF47031">
    <property type="entry name" value="Second domain of FERM"/>
    <property type="match status" value="1"/>
</dbReference>
<dbReference type="InterPro" id="IPR037837">
    <property type="entry name" value="PH_Kindlin/fermitin"/>
</dbReference>
<dbReference type="SMART" id="SM00295">
    <property type="entry name" value="B41"/>
    <property type="match status" value="1"/>
</dbReference>
<dbReference type="PROSITE" id="PS50003">
    <property type="entry name" value="PH_DOMAIN"/>
    <property type="match status" value="1"/>
</dbReference>
<dbReference type="PANTHER" id="PTHR16160">
    <property type="entry name" value="FERMITIN 2-RELATED"/>
    <property type="match status" value="1"/>
</dbReference>
<reference evidence="4" key="1">
    <citation type="submission" date="2022-03" db="EMBL/GenBank/DDBJ databases">
        <authorList>
            <person name="Alioto T."/>
            <person name="Alioto T."/>
            <person name="Gomez Garrido J."/>
        </authorList>
    </citation>
    <scope>NUCLEOTIDE SEQUENCE</scope>
</reference>
<protein>
    <submittedName>
        <fullName evidence="4">Fermitin family homolog 1</fullName>
    </submittedName>
</protein>
<dbReference type="GO" id="GO:0007160">
    <property type="term" value="P:cell-matrix adhesion"/>
    <property type="evidence" value="ECO:0007669"/>
    <property type="project" value="TreeGrafter"/>
</dbReference>
<dbReference type="InterPro" id="IPR040790">
    <property type="entry name" value="Kindlin_2_N"/>
</dbReference>
<feature type="domain" description="PH" evidence="3">
    <location>
        <begin position="369"/>
        <end position="471"/>
    </location>
</feature>
<accession>A0AAD1RHV0</accession>
<dbReference type="SMART" id="SM00233">
    <property type="entry name" value="PH"/>
    <property type="match status" value="1"/>
</dbReference>
<dbReference type="FunFam" id="2.30.29.30:FF:000057">
    <property type="entry name" value="Fermitin family homolog 2 (Drosophila)"/>
    <property type="match status" value="1"/>
</dbReference>
<dbReference type="InterPro" id="IPR001849">
    <property type="entry name" value="PH_domain"/>
</dbReference>
<keyword evidence="2" id="KW-0130">Cell adhesion</keyword>
<gene>
    <name evidence="4" type="ORF">PECUL_23A016620</name>
</gene>
<dbReference type="InterPro" id="IPR019749">
    <property type="entry name" value="Band_41_domain"/>
</dbReference>
<dbReference type="InterPro" id="IPR035963">
    <property type="entry name" value="FERM_2"/>
</dbReference>
<dbReference type="InterPro" id="IPR019748">
    <property type="entry name" value="FERM_central"/>
</dbReference>
<proteinExistence type="inferred from homology"/>
<dbReference type="GO" id="GO:0005178">
    <property type="term" value="F:integrin binding"/>
    <property type="evidence" value="ECO:0007669"/>
    <property type="project" value="TreeGrafter"/>
</dbReference>
<evidence type="ECO:0000259" key="3">
    <source>
        <dbReference type="PROSITE" id="PS50003"/>
    </source>
</evidence>
<organism evidence="4 5">
    <name type="scientific">Pelobates cultripes</name>
    <name type="common">Western spadefoot toad</name>
    <dbReference type="NCBI Taxonomy" id="61616"/>
    <lineage>
        <taxon>Eukaryota</taxon>
        <taxon>Metazoa</taxon>
        <taxon>Chordata</taxon>
        <taxon>Craniata</taxon>
        <taxon>Vertebrata</taxon>
        <taxon>Euteleostomi</taxon>
        <taxon>Amphibia</taxon>
        <taxon>Batrachia</taxon>
        <taxon>Anura</taxon>
        <taxon>Pelobatoidea</taxon>
        <taxon>Pelobatidae</taxon>
        <taxon>Pelobates</taxon>
    </lineage>
</organism>
<dbReference type="Proteomes" id="UP001295444">
    <property type="component" value="Chromosome 02"/>
</dbReference>
<dbReference type="CDD" id="cd17180">
    <property type="entry name" value="FERM_F0_KIND1"/>
    <property type="match status" value="1"/>
</dbReference>
<dbReference type="FunFam" id="3.10.20.90:FF:000035">
    <property type="entry name" value="Fermitin family homolog 2 (Drosophila)"/>
    <property type="match status" value="1"/>
</dbReference>
<dbReference type="GO" id="GO:0007229">
    <property type="term" value="P:integrin-mediated signaling pathway"/>
    <property type="evidence" value="ECO:0007669"/>
    <property type="project" value="InterPro"/>
</dbReference>
<dbReference type="Gene3D" id="2.30.29.30">
    <property type="entry name" value="Pleckstrin-homology domain (PH domain)/Phosphotyrosine-binding domain (PTB)"/>
    <property type="match status" value="1"/>
</dbReference>
<dbReference type="CDD" id="cd14473">
    <property type="entry name" value="FERM_B-lobe"/>
    <property type="match status" value="1"/>
</dbReference>
<dbReference type="AlphaFoldDB" id="A0AAD1RHV0"/>
<dbReference type="SUPFAM" id="SSF50729">
    <property type="entry name" value="PH domain-like"/>
    <property type="match status" value="1"/>
</dbReference>
<dbReference type="CDD" id="cd01237">
    <property type="entry name" value="PH_fermitin"/>
    <property type="match status" value="1"/>
</dbReference>
<dbReference type="GO" id="GO:0005925">
    <property type="term" value="C:focal adhesion"/>
    <property type="evidence" value="ECO:0007669"/>
    <property type="project" value="TreeGrafter"/>
</dbReference>
<dbReference type="Gene3D" id="3.10.20.90">
    <property type="entry name" value="Phosphatidylinositol 3-kinase Catalytic Subunit, Chain A, domain 1"/>
    <property type="match status" value="2"/>
</dbReference>
<dbReference type="EMBL" id="OW240913">
    <property type="protein sequence ID" value="CAH2255329.1"/>
    <property type="molecule type" value="Genomic_DNA"/>
</dbReference>
<evidence type="ECO:0000313" key="4">
    <source>
        <dbReference type="EMBL" id="CAH2255329.1"/>
    </source>
</evidence>
<dbReference type="Pfam" id="PF00373">
    <property type="entry name" value="FERM_M"/>
    <property type="match status" value="2"/>
</dbReference>
<dbReference type="Pfam" id="PF18124">
    <property type="entry name" value="Kindlin_2_N"/>
    <property type="match status" value="1"/>
</dbReference>